<dbReference type="Proteomes" id="UP000001982">
    <property type="component" value="Chromosome"/>
</dbReference>
<evidence type="ECO:0000313" key="4">
    <source>
        <dbReference type="Proteomes" id="UP000001982"/>
    </source>
</evidence>
<dbReference type="Pfam" id="PF13417">
    <property type="entry name" value="GST_N_3"/>
    <property type="match status" value="1"/>
</dbReference>
<dbReference type="InterPro" id="IPR010987">
    <property type="entry name" value="Glutathione-S-Trfase_C-like"/>
</dbReference>
<dbReference type="PANTHER" id="PTHR43968:SF6">
    <property type="entry name" value="GLUTATHIONE S-TRANSFERASE OMEGA"/>
    <property type="match status" value="1"/>
</dbReference>
<dbReference type="Pfam" id="PF13410">
    <property type="entry name" value="GST_C_2"/>
    <property type="match status" value="1"/>
</dbReference>
<sequence length="242" mass="27839">MTQLFPQLDNQFKPILYSFRRCPYAMRARMALQLSSIQVEIRDIELKNKPPAMVALSPKATVPVLQLGENTVLDESLDIMLLALSHPIETLLPSDCATEPASIEIISTIDYQHLMARIQNLAQRNDDLALIAQNDNQFKPWLDKYKYADRFPEQTEGFYRQQGEQFITLLEARLSQHAFLSGAQLSLSDIAIFPFIRQFAHVNKAWFDQSPYLKVNAWLTALIDSPLFASIMVKRPVWQWVQ</sequence>
<dbReference type="Gene3D" id="1.20.1050.10">
    <property type="match status" value="1"/>
</dbReference>
<dbReference type="OrthoDB" id="9813092at2"/>
<name>Q12ME3_SHEDO</name>
<reference evidence="3 4" key="1">
    <citation type="submission" date="2006-03" db="EMBL/GenBank/DDBJ databases">
        <title>Complete sequence of Shewanella denitrificans OS217.</title>
        <authorList>
            <consortium name="US DOE Joint Genome Institute"/>
            <person name="Copeland A."/>
            <person name="Lucas S."/>
            <person name="Lapidus A."/>
            <person name="Barry K."/>
            <person name="Detter J.C."/>
            <person name="Glavina del Rio T."/>
            <person name="Hammon N."/>
            <person name="Israni S."/>
            <person name="Dalin E."/>
            <person name="Tice H."/>
            <person name="Pitluck S."/>
            <person name="Brettin T."/>
            <person name="Bruce D."/>
            <person name="Han C."/>
            <person name="Tapia R."/>
            <person name="Gilna P."/>
            <person name="Kiss H."/>
            <person name="Schmutz J."/>
            <person name="Larimer F."/>
            <person name="Land M."/>
            <person name="Hauser L."/>
            <person name="Kyrpides N."/>
            <person name="Lykidis A."/>
            <person name="Richardson P."/>
        </authorList>
    </citation>
    <scope>NUCLEOTIDE SEQUENCE [LARGE SCALE GENOMIC DNA]</scope>
    <source>
        <strain evidence="4">OS217 / ATCC BAA-1090 / DSM 15013</strain>
    </source>
</reference>
<dbReference type="GO" id="GO:0005737">
    <property type="term" value="C:cytoplasm"/>
    <property type="evidence" value="ECO:0007669"/>
    <property type="project" value="TreeGrafter"/>
</dbReference>
<organism evidence="3 4">
    <name type="scientific">Shewanella denitrificans (strain OS217 / ATCC BAA-1090 / DSM 15013)</name>
    <dbReference type="NCBI Taxonomy" id="318161"/>
    <lineage>
        <taxon>Bacteria</taxon>
        <taxon>Pseudomonadati</taxon>
        <taxon>Pseudomonadota</taxon>
        <taxon>Gammaproteobacteria</taxon>
        <taxon>Alteromonadales</taxon>
        <taxon>Shewanellaceae</taxon>
        <taxon>Shewanella</taxon>
    </lineage>
</organism>
<dbReference type="GO" id="GO:0016740">
    <property type="term" value="F:transferase activity"/>
    <property type="evidence" value="ECO:0007669"/>
    <property type="project" value="UniProtKB-KW"/>
</dbReference>
<evidence type="ECO:0000259" key="1">
    <source>
        <dbReference type="PROSITE" id="PS50404"/>
    </source>
</evidence>
<accession>Q12ME3</accession>
<dbReference type="InterPro" id="IPR004045">
    <property type="entry name" value="Glutathione_S-Trfase_N"/>
</dbReference>
<proteinExistence type="predicted"/>
<dbReference type="SUPFAM" id="SSF52833">
    <property type="entry name" value="Thioredoxin-like"/>
    <property type="match status" value="1"/>
</dbReference>
<dbReference type="PROSITE" id="PS50404">
    <property type="entry name" value="GST_NTER"/>
    <property type="match status" value="1"/>
</dbReference>
<dbReference type="HOGENOM" id="CLU_090620_0_0_6"/>
<evidence type="ECO:0000313" key="3">
    <source>
        <dbReference type="EMBL" id="ABE55383.1"/>
    </source>
</evidence>
<gene>
    <name evidence="3" type="ordered locus">Sden_2101</name>
</gene>
<dbReference type="InterPro" id="IPR036282">
    <property type="entry name" value="Glutathione-S-Trfase_C_sf"/>
</dbReference>
<dbReference type="PANTHER" id="PTHR43968">
    <property type="match status" value="1"/>
</dbReference>
<dbReference type="PROSITE" id="PS51354">
    <property type="entry name" value="GLUTAREDOXIN_2"/>
    <property type="match status" value="1"/>
</dbReference>
<keyword evidence="4" id="KW-1185">Reference proteome</keyword>
<dbReference type="InterPro" id="IPR036249">
    <property type="entry name" value="Thioredoxin-like_sf"/>
</dbReference>
<keyword evidence="3" id="KW-0808">Transferase</keyword>
<dbReference type="STRING" id="318161.Sden_2101"/>
<dbReference type="SFLD" id="SFLDG00358">
    <property type="entry name" value="Main_(cytGST)"/>
    <property type="match status" value="1"/>
</dbReference>
<dbReference type="Gene3D" id="3.40.30.10">
    <property type="entry name" value="Glutaredoxin"/>
    <property type="match status" value="1"/>
</dbReference>
<evidence type="ECO:0000259" key="2">
    <source>
        <dbReference type="PROSITE" id="PS50405"/>
    </source>
</evidence>
<dbReference type="RefSeq" id="WP_011496538.1">
    <property type="nucleotide sequence ID" value="NC_007954.1"/>
</dbReference>
<dbReference type="CDD" id="cd03060">
    <property type="entry name" value="GST_N_Omega_like"/>
    <property type="match status" value="1"/>
</dbReference>
<dbReference type="KEGG" id="sdn:Sden_2101"/>
<dbReference type="EMBL" id="CP000302">
    <property type="protein sequence ID" value="ABE55383.1"/>
    <property type="molecule type" value="Genomic_DNA"/>
</dbReference>
<dbReference type="InterPro" id="IPR040079">
    <property type="entry name" value="Glutathione_S-Trfase"/>
</dbReference>
<dbReference type="CDD" id="cd03196">
    <property type="entry name" value="GST_C_5"/>
    <property type="match status" value="1"/>
</dbReference>
<dbReference type="AlphaFoldDB" id="Q12ME3"/>
<dbReference type="SUPFAM" id="SSF47616">
    <property type="entry name" value="GST C-terminal domain-like"/>
    <property type="match status" value="1"/>
</dbReference>
<dbReference type="eggNOG" id="COG0625">
    <property type="taxonomic scope" value="Bacteria"/>
</dbReference>
<dbReference type="InterPro" id="IPR050983">
    <property type="entry name" value="GST_Omega/HSP26"/>
</dbReference>
<dbReference type="PROSITE" id="PS50405">
    <property type="entry name" value="GST_CTER"/>
    <property type="match status" value="1"/>
</dbReference>
<dbReference type="SFLD" id="SFLDS00019">
    <property type="entry name" value="Glutathione_Transferase_(cytos"/>
    <property type="match status" value="1"/>
</dbReference>
<protein>
    <submittedName>
        <fullName evidence="3">Glutathione S-transferase-like protein</fullName>
    </submittedName>
</protein>
<feature type="domain" description="GST N-terminal" evidence="1">
    <location>
        <begin position="12"/>
        <end position="90"/>
    </location>
</feature>
<feature type="domain" description="GST C-terminal" evidence="2">
    <location>
        <begin position="96"/>
        <end position="240"/>
    </location>
</feature>